<protein>
    <recommendedName>
        <fullName evidence="1">PucR C-terminal helix-turn-helix domain-containing protein</fullName>
    </recommendedName>
</protein>
<dbReference type="PANTHER" id="PTHR33744:SF1">
    <property type="entry name" value="DNA-BINDING TRANSCRIPTIONAL ACTIVATOR ADER"/>
    <property type="match status" value="1"/>
</dbReference>
<dbReference type="RefSeq" id="WP_185065530.1">
    <property type="nucleotide sequence ID" value="NZ_BAABJP010000055.1"/>
</dbReference>
<evidence type="ECO:0000313" key="3">
    <source>
        <dbReference type="Proteomes" id="UP001428817"/>
    </source>
</evidence>
<sequence length="397" mass="42239">MDAHERLNTELDRLAVRIGRNVSIDDPAGRLIGYSSQDGAVDAARVSTILARQVPQDVLAWQDSHGIRDAVEPVLVAANPALKFAARVCVPIRRGAACLGYLWILSPNEPVAPEALRAATRCANDVAGLVAEVAGVTAPDDRDTVVRRLLTDPTADPENLLARQPELYNTDVQVLVAVPKEANQAAVAPLSAAEFSRLSGALPSALRGHGDNLGSFVTATHLVAMTRGTPERLPGQLEQLLEEDRFRVGISAPARFDVSAARAAYRQALAAAELSALDPTLPARLPWALLGPYRTLLDLPGTSAATLATALAPLDGAANSAAMLLDTLETYLDLGGDAGRTAGRLRLHRTSLYYRLGRIAELLGADLDNGLTRLELHLALKSRRLARRTLAGSVPED</sequence>
<accession>A0ABP9R8U6</accession>
<gene>
    <name evidence="2" type="ORF">GCM10023321_74010</name>
</gene>
<name>A0ABP9R8U6_9PSEU</name>
<dbReference type="EMBL" id="BAABJP010000055">
    <property type="protein sequence ID" value="GAA5173116.1"/>
    <property type="molecule type" value="Genomic_DNA"/>
</dbReference>
<dbReference type="InterPro" id="IPR025736">
    <property type="entry name" value="PucR_C-HTH_dom"/>
</dbReference>
<dbReference type="InterPro" id="IPR042070">
    <property type="entry name" value="PucR_C-HTH_sf"/>
</dbReference>
<dbReference type="Gene3D" id="1.10.10.2840">
    <property type="entry name" value="PucR C-terminal helix-turn-helix domain"/>
    <property type="match status" value="1"/>
</dbReference>
<dbReference type="PANTHER" id="PTHR33744">
    <property type="entry name" value="CARBOHYDRATE DIACID REGULATOR"/>
    <property type="match status" value="1"/>
</dbReference>
<comment type="caution">
    <text evidence="2">The sequence shown here is derived from an EMBL/GenBank/DDBJ whole genome shotgun (WGS) entry which is preliminary data.</text>
</comment>
<organism evidence="2 3">
    <name type="scientific">Pseudonocardia eucalypti</name>
    <dbReference type="NCBI Taxonomy" id="648755"/>
    <lineage>
        <taxon>Bacteria</taxon>
        <taxon>Bacillati</taxon>
        <taxon>Actinomycetota</taxon>
        <taxon>Actinomycetes</taxon>
        <taxon>Pseudonocardiales</taxon>
        <taxon>Pseudonocardiaceae</taxon>
        <taxon>Pseudonocardia</taxon>
    </lineage>
</organism>
<dbReference type="InterPro" id="IPR051448">
    <property type="entry name" value="CdaR-like_regulators"/>
</dbReference>
<keyword evidence="3" id="KW-1185">Reference proteome</keyword>
<evidence type="ECO:0000259" key="1">
    <source>
        <dbReference type="Pfam" id="PF13556"/>
    </source>
</evidence>
<feature type="domain" description="PucR C-terminal helix-turn-helix" evidence="1">
    <location>
        <begin position="324"/>
        <end position="381"/>
    </location>
</feature>
<proteinExistence type="predicted"/>
<evidence type="ECO:0000313" key="2">
    <source>
        <dbReference type="EMBL" id="GAA5173116.1"/>
    </source>
</evidence>
<dbReference type="Pfam" id="PF13556">
    <property type="entry name" value="HTH_30"/>
    <property type="match status" value="1"/>
</dbReference>
<dbReference type="Proteomes" id="UP001428817">
    <property type="component" value="Unassembled WGS sequence"/>
</dbReference>
<reference evidence="3" key="1">
    <citation type="journal article" date="2019" name="Int. J. Syst. Evol. Microbiol.">
        <title>The Global Catalogue of Microorganisms (GCM) 10K type strain sequencing project: providing services to taxonomists for standard genome sequencing and annotation.</title>
        <authorList>
            <consortium name="The Broad Institute Genomics Platform"/>
            <consortium name="The Broad Institute Genome Sequencing Center for Infectious Disease"/>
            <person name="Wu L."/>
            <person name="Ma J."/>
        </authorList>
    </citation>
    <scope>NUCLEOTIDE SEQUENCE [LARGE SCALE GENOMIC DNA]</scope>
    <source>
        <strain evidence="3">JCM 18303</strain>
    </source>
</reference>